<gene>
    <name evidence="6" type="ORF">JZ751_008306</name>
</gene>
<evidence type="ECO:0000256" key="3">
    <source>
        <dbReference type="ARBA" id="ARBA00022989"/>
    </source>
</evidence>
<comment type="caution">
    <text evidence="6">The sequence shown here is derived from an EMBL/GenBank/DDBJ whole genome shotgun (WGS) entry which is preliminary data.</text>
</comment>
<accession>A0A8T2N2L1</accession>
<name>A0A8T2N2L1_9TELE</name>
<evidence type="ECO:0000313" key="7">
    <source>
        <dbReference type="Proteomes" id="UP000824540"/>
    </source>
</evidence>
<dbReference type="InterPro" id="IPR020066">
    <property type="entry name" value="Cortexin"/>
</dbReference>
<evidence type="ECO:0000256" key="2">
    <source>
        <dbReference type="ARBA" id="ARBA00022692"/>
    </source>
</evidence>
<dbReference type="GO" id="GO:0016020">
    <property type="term" value="C:membrane"/>
    <property type="evidence" value="ECO:0007669"/>
    <property type="project" value="UniProtKB-SubCell"/>
</dbReference>
<organism evidence="6 7">
    <name type="scientific">Albula glossodonta</name>
    <name type="common">roundjaw bonefish</name>
    <dbReference type="NCBI Taxonomy" id="121402"/>
    <lineage>
        <taxon>Eukaryota</taxon>
        <taxon>Metazoa</taxon>
        <taxon>Chordata</taxon>
        <taxon>Craniata</taxon>
        <taxon>Vertebrata</taxon>
        <taxon>Euteleostomi</taxon>
        <taxon>Actinopterygii</taxon>
        <taxon>Neopterygii</taxon>
        <taxon>Teleostei</taxon>
        <taxon>Albuliformes</taxon>
        <taxon>Albulidae</taxon>
        <taxon>Albula</taxon>
    </lineage>
</organism>
<evidence type="ECO:0000256" key="4">
    <source>
        <dbReference type="ARBA" id="ARBA00023136"/>
    </source>
</evidence>
<dbReference type="OrthoDB" id="8959371at2759"/>
<keyword evidence="3 5" id="KW-1133">Transmembrane helix</keyword>
<evidence type="ECO:0000256" key="5">
    <source>
        <dbReference type="SAM" id="Phobius"/>
    </source>
</evidence>
<evidence type="ECO:0000256" key="1">
    <source>
        <dbReference type="ARBA" id="ARBA00004167"/>
    </source>
</evidence>
<keyword evidence="4 5" id="KW-0472">Membrane</keyword>
<keyword evidence="2 5" id="KW-0812">Transmembrane</keyword>
<dbReference type="Pfam" id="PF11057">
    <property type="entry name" value="Cortexin"/>
    <property type="match status" value="1"/>
</dbReference>
<feature type="transmembrane region" description="Helical" evidence="5">
    <location>
        <begin position="56"/>
        <end position="75"/>
    </location>
</feature>
<proteinExistence type="predicted"/>
<dbReference type="EMBL" id="JAFBMS010000154">
    <property type="protein sequence ID" value="KAG9334324.1"/>
    <property type="molecule type" value="Genomic_DNA"/>
</dbReference>
<evidence type="ECO:0000313" key="6">
    <source>
        <dbReference type="EMBL" id="KAG9334324.1"/>
    </source>
</evidence>
<reference evidence="6" key="1">
    <citation type="thesis" date="2021" institute="BYU ScholarsArchive" country="Provo, UT, USA">
        <title>Applications of and Algorithms for Genome Assembly and Genomic Analyses with an Emphasis on Marine Teleosts.</title>
        <authorList>
            <person name="Pickett B.D."/>
        </authorList>
    </citation>
    <scope>NUCLEOTIDE SEQUENCE</scope>
    <source>
        <strain evidence="6">HI-2016</strain>
    </source>
</reference>
<dbReference type="AlphaFoldDB" id="A0A8T2N2L1"/>
<keyword evidence="7" id="KW-1185">Reference proteome</keyword>
<comment type="subcellular location">
    <subcellularLocation>
        <location evidence="1">Membrane</location>
        <topology evidence="1">Single-pass membrane protein</topology>
    </subcellularLocation>
</comment>
<protein>
    <submittedName>
        <fullName evidence="6">Uncharacterized protein</fullName>
    </submittedName>
</protein>
<sequence length="99" mass="11407">MGWSMQVKIFEGSQSKENIEMSPQLNRNTLECNILELFSKMSEPPYPFNFDVDVDLGIATFFLLMLCLFLMVSVVRCVQMVMDPYSAISTTTYQEEQTD</sequence>
<dbReference type="Proteomes" id="UP000824540">
    <property type="component" value="Unassembled WGS sequence"/>
</dbReference>